<evidence type="ECO:0000259" key="7">
    <source>
        <dbReference type="Pfam" id="PF11916"/>
    </source>
</evidence>
<organism evidence="8 9">
    <name type="scientific">Chlorella sorokiniana</name>
    <name type="common">Freshwater green alga</name>
    <dbReference type="NCBI Taxonomy" id="3076"/>
    <lineage>
        <taxon>Eukaryota</taxon>
        <taxon>Viridiplantae</taxon>
        <taxon>Chlorophyta</taxon>
        <taxon>core chlorophytes</taxon>
        <taxon>Trebouxiophyceae</taxon>
        <taxon>Chlorellales</taxon>
        <taxon>Chlorellaceae</taxon>
        <taxon>Chlorella clade</taxon>
        <taxon>Chlorella</taxon>
    </lineage>
</organism>
<evidence type="ECO:0000313" key="8">
    <source>
        <dbReference type="EMBL" id="PRW60313.1"/>
    </source>
</evidence>
<feature type="compositionally biased region" description="Basic and acidic residues" evidence="6">
    <location>
        <begin position="330"/>
        <end position="346"/>
    </location>
</feature>
<dbReference type="PROSITE" id="PS50077">
    <property type="entry name" value="HEAT_REPEAT"/>
    <property type="match status" value="1"/>
</dbReference>
<protein>
    <submittedName>
        <fullName evidence="8">VAC14-like protein isoform X1</fullName>
    </submittedName>
</protein>
<dbReference type="GO" id="GO:0006661">
    <property type="term" value="P:phosphatidylinositol biosynthetic process"/>
    <property type="evidence" value="ECO:0007669"/>
    <property type="project" value="InterPro"/>
</dbReference>
<dbReference type="GO" id="GO:0010008">
    <property type="term" value="C:endosome membrane"/>
    <property type="evidence" value="ECO:0007669"/>
    <property type="project" value="TreeGrafter"/>
</dbReference>
<gene>
    <name evidence="8" type="ORF">C2E21_1022</name>
</gene>
<evidence type="ECO:0000256" key="1">
    <source>
        <dbReference type="ARBA" id="ARBA00004308"/>
    </source>
</evidence>
<keyword evidence="4" id="KW-0472">Membrane</keyword>
<feature type="compositionally biased region" description="Low complexity" evidence="6">
    <location>
        <begin position="1130"/>
        <end position="1140"/>
    </location>
</feature>
<feature type="region of interest" description="Disordered" evidence="6">
    <location>
        <begin position="1071"/>
        <end position="1146"/>
    </location>
</feature>
<feature type="repeat" description="HEAT" evidence="5">
    <location>
        <begin position="527"/>
        <end position="563"/>
    </location>
</feature>
<dbReference type="InterPro" id="IPR011989">
    <property type="entry name" value="ARM-like"/>
</dbReference>
<comment type="subcellular location">
    <subcellularLocation>
        <location evidence="1">Endomembrane system</location>
    </subcellularLocation>
</comment>
<dbReference type="GO" id="GO:0070772">
    <property type="term" value="C:PAS complex"/>
    <property type="evidence" value="ECO:0007669"/>
    <property type="project" value="InterPro"/>
</dbReference>
<dbReference type="PANTHER" id="PTHR16023">
    <property type="entry name" value="TAX1 BINDING PROTEIN-RELATED"/>
    <property type="match status" value="1"/>
</dbReference>
<feature type="compositionally biased region" description="Pro residues" evidence="6">
    <location>
        <begin position="7"/>
        <end position="23"/>
    </location>
</feature>
<evidence type="ECO:0000256" key="6">
    <source>
        <dbReference type="SAM" id="MobiDB-lite"/>
    </source>
</evidence>
<accession>A0A2P6U1W8</accession>
<dbReference type="STRING" id="3076.A0A2P6U1W8"/>
<feature type="compositionally biased region" description="Low complexity" evidence="6">
    <location>
        <begin position="1075"/>
        <end position="1106"/>
    </location>
</feature>
<dbReference type="InterPro" id="IPR026825">
    <property type="entry name" value="Vac14"/>
</dbReference>
<feature type="region of interest" description="Disordered" evidence="6">
    <location>
        <begin position="239"/>
        <end position="284"/>
    </location>
</feature>
<sequence length="1161" mass="123761">MQVEQPVWPPLPGGPPPPLPLPGGGPAHFQQYEPPRYDQQPPWQAQGSAFPHAPPHPAPEQPQGKRKKRGKRGSGLEARQRGLKRQQQPTALGFFGQVPASHSQHNVPASLQDLRRENRARAAQHFGGGGGGRAQQQHGPGRSGGHRRSRGGKAFKMPKRLAPTPRPMPLTPAAGNPLDTPANVGHVANATAGADRLEAEGLQAGLDWYGTNENSAALFLAGQHLTTSDSEFEDDWGELEDGEAAPQGNGHAHDDAHSGGSGSGGSGGGEAGGGEAGAPAPGGLYDEAALPRAVRARLVEQEAYIAELEDQNLRLREQLDMLQQEVDELRGQRHADSEEGFAEHSEGSLPADLSQPEGARRRPIGLQSDAPCCVSGRPALLPCDAPRVPPCAVSTAAGSRPGAPRPRALYTNKVAGGRRSRAGKVLCAAMAAATVLPLSVTRHIADKLYDKRKLAALEVEQLVKQLSASGNVQRISAVIDALVSQYATSSQSNARKGGLLCLAATAVALATTPGTSGARPPDLLQRIVPPILVSFTDQDSRVRYYAIESLWNVAKSTRESFLQVFPDVFDALFRLCSDPDANVQNATAFLDRLVKDIVAESHEFDVGGFIPTLQESLEVSNPFKRQFLLGWLALLDSLPDIDLAAHLPALLPGLLGMLSDGNAEVRSACTKLLQEFLLEVQTSGGGTDVSGLALILAQQLEQRRDEEAALLTALRWLHTLVQLAPKQLLPHTAALLREVLPCLGHADPDISAAARQVNSDLLEQVQQQQQQQRGLSSSSSSLDSQALLAAVSKQLEGETEVSKLEALQWVHVLLSRDARLLQEQRQLLLLALCDALGAASDRVVTESLSVLASVAEQRDHFPAVIAALLDCFRGNGGARLLQRRGGLVIQQLSQKLGGLRVYRELSRLLQEEDDASFAGAVVQALNLILLTSSQLQELRALLQSSLRSAEAADVFSQLFASWSYSCAASLSLALLAQAHTLACELLAAMAQEPLSMRPETTVELTQLVGLLEAPAFAPLRLQLLQPQQFPALQRAVHGLLMLLPQGDAFRMLQARLAPIPIMAMLSLRDAPAPAQQPSSGGLSAAGSAAALAQSPSQPAGSPAGSPRESGSWAGLDPSAASPEQESSLSPRQRQQGQRPRLMQLEEKRLVQLFKSRASRLG</sequence>
<evidence type="ECO:0000256" key="3">
    <source>
        <dbReference type="ARBA" id="ARBA00022737"/>
    </source>
</evidence>
<reference evidence="8 9" key="1">
    <citation type="journal article" date="2018" name="Plant J.">
        <title>Genome sequences of Chlorella sorokiniana UTEX 1602 and Micractinium conductrix SAG 241.80: implications to maltose excretion by a green alga.</title>
        <authorList>
            <person name="Arriola M.B."/>
            <person name="Velmurugan N."/>
            <person name="Zhang Y."/>
            <person name="Plunkett M.H."/>
            <person name="Hondzo H."/>
            <person name="Barney B.M."/>
        </authorList>
    </citation>
    <scope>NUCLEOTIDE SEQUENCE [LARGE SCALE GENOMIC DNA]</scope>
    <source>
        <strain evidence="9">UTEX 1602</strain>
    </source>
</reference>
<dbReference type="Pfam" id="PF12755">
    <property type="entry name" value="Vac14_Fab1_bd"/>
    <property type="match status" value="1"/>
</dbReference>
<feature type="region of interest" description="Disordered" evidence="6">
    <location>
        <begin position="1"/>
        <end position="108"/>
    </location>
</feature>
<keyword evidence="3" id="KW-0677">Repeat</keyword>
<dbReference type="InterPro" id="IPR000357">
    <property type="entry name" value="HEAT"/>
</dbReference>
<dbReference type="Proteomes" id="UP000239899">
    <property type="component" value="Unassembled WGS sequence"/>
</dbReference>
<dbReference type="AlphaFoldDB" id="A0A2P6U1W8"/>
<dbReference type="PANTHER" id="PTHR16023:SF0">
    <property type="entry name" value="PROTEIN VAC14 HOMOLOG"/>
    <property type="match status" value="1"/>
</dbReference>
<feature type="region of interest" description="Disordered" evidence="6">
    <location>
        <begin position="121"/>
        <end position="167"/>
    </location>
</feature>
<dbReference type="OrthoDB" id="5574975at2759"/>
<feature type="domain" description="Vacuolar protein 14 C-terminal Fig4-binding" evidence="7">
    <location>
        <begin position="879"/>
        <end position="1057"/>
    </location>
</feature>
<dbReference type="InterPro" id="IPR016024">
    <property type="entry name" value="ARM-type_fold"/>
</dbReference>
<dbReference type="Pfam" id="PF11916">
    <property type="entry name" value="Vac14_Fig4_bd"/>
    <property type="match status" value="1"/>
</dbReference>
<evidence type="ECO:0000256" key="4">
    <source>
        <dbReference type="ARBA" id="ARBA00023136"/>
    </source>
</evidence>
<comment type="similarity">
    <text evidence="2">Belongs to the VAC14 family.</text>
</comment>
<dbReference type="InterPro" id="IPR021841">
    <property type="entry name" value="VAC14_Fig4p-bd"/>
</dbReference>
<evidence type="ECO:0000256" key="2">
    <source>
        <dbReference type="ARBA" id="ARBA00010225"/>
    </source>
</evidence>
<feature type="region of interest" description="Disordered" evidence="6">
    <location>
        <begin position="330"/>
        <end position="362"/>
    </location>
</feature>
<evidence type="ECO:0000256" key="5">
    <source>
        <dbReference type="PROSITE-ProRule" id="PRU00103"/>
    </source>
</evidence>
<name>A0A2P6U1W8_CHLSO</name>
<dbReference type="InterPro" id="IPR021133">
    <property type="entry name" value="HEAT_type_2"/>
</dbReference>
<feature type="compositionally biased region" description="Gly residues" evidence="6">
    <location>
        <begin position="259"/>
        <end position="276"/>
    </location>
</feature>
<evidence type="ECO:0000313" key="9">
    <source>
        <dbReference type="Proteomes" id="UP000239899"/>
    </source>
</evidence>
<comment type="caution">
    <text evidence="8">The sequence shown here is derived from an EMBL/GenBank/DDBJ whole genome shotgun (WGS) entry which is preliminary data.</text>
</comment>
<dbReference type="SUPFAM" id="SSF48371">
    <property type="entry name" value="ARM repeat"/>
    <property type="match status" value="1"/>
</dbReference>
<keyword evidence="9" id="KW-1185">Reference proteome</keyword>
<dbReference type="CDD" id="cd14686">
    <property type="entry name" value="bZIP"/>
    <property type="match status" value="1"/>
</dbReference>
<dbReference type="Pfam" id="PF02985">
    <property type="entry name" value="HEAT"/>
    <property type="match status" value="1"/>
</dbReference>
<feature type="compositionally biased region" description="Basic residues" evidence="6">
    <location>
        <begin position="144"/>
        <end position="159"/>
    </location>
</feature>
<dbReference type="EMBL" id="LHPG02000002">
    <property type="protein sequence ID" value="PRW60313.1"/>
    <property type="molecule type" value="Genomic_DNA"/>
</dbReference>
<dbReference type="Gene3D" id="1.25.10.10">
    <property type="entry name" value="Leucine-rich Repeat Variant"/>
    <property type="match status" value="3"/>
</dbReference>
<proteinExistence type="inferred from homology"/>